<reference evidence="2 3" key="1">
    <citation type="submission" date="2020-10" db="EMBL/GenBank/DDBJ databases">
        <title>Sequencing the genomes of 1000 actinobacteria strains.</title>
        <authorList>
            <person name="Klenk H.-P."/>
        </authorList>
    </citation>
    <scope>NUCLEOTIDE SEQUENCE [LARGE SCALE GENOMIC DNA]</scope>
    <source>
        <strain evidence="2 3">DSM 43173</strain>
    </source>
</reference>
<sequence length="171" mass="19125">MLVIMEGDELGDGSARRHEELYVGRAFQGVRRLQPMQLPPTGPRGLGRQFGGGERAFQQSHGHQSRSRLRRIGHRAQALAPADPTGGSSSPRVTAAWQRNKHLTFNRVDLPKLTPGPPFRPSEIFRRASVILRRTAISYHREIDWFCHHTYGDACLVGKVATLVTAARRVD</sequence>
<feature type="compositionally biased region" description="Gly residues" evidence="1">
    <location>
        <begin position="44"/>
        <end position="54"/>
    </location>
</feature>
<name>A0ABR9LU91_9ACTN</name>
<protein>
    <submittedName>
        <fullName evidence="2">Uncharacterized protein</fullName>
    </submittedName>
</protein>
<keyword evidence="3" id="KW-1185">Reference proteome</keyword>
<dbReference type="EMBL" id="JADBEK010000001">
    <property type="protein sequence ID" value="MBE1584224.1"/>
    <property type="molecule type" value="Genomic_DNA"/>
</dbReference>
<organism evidence="2 3">
    <name type="scientific">Nonomuraea angiospora</name>
    <dbReference type="NCBI Taxonomy" id="46172"/>
    <lineage>
        <taxon>Bacteria</taxon>
        <taxon>Bacillati</taxon>
        <taxon>Actinomycetota</taxon>
        <taxon>Actinomycetes</taxon>
        <taxon>Streptosporangiales</taxon>
        <taxon>Streptosporangiaceae</taxon>
        <taxon>Nonomuraea</taxon>
    </lineage>
</organism>
<dbReference type="Proteomes" id="UP000633509">
    <property type="component" value="Unassembled WGS sequence"/>
</dbReference>
<accession>A0ABR9LU91</accession>
<evidence type="ECO:0000313" key="2">
    <source>
        <dbReference type="EMBL" id="MBE1584224.1"/>
    </source>
</evidence>
<evidence type="ECO:0000256" key="1">
    <source>
        <dbReference type="SAM" id="MobiDB-lite"/>
    </source>
</evidence>
<comment type="caution">
    <text evidence="2">The sequence shown here is derived from an EMBL/GenBank/DDBJ whole genome shotgun (WGS) entry which is preliminary data.</text>
</comment>
<proteinExistence type="predicted"/>
<feature type="region of interest" description="Disordered" evidence="1">
    <location>
        <begin position="36"/>
        <end position="70"/>
    </location>
</feature>
<gene>
    <name evidence="2" type="ORF">H4W80_002482</name>
</gene>
<dbReference type="RefSeq" id="WP_192785190.1">
    <property type="nucleotide sequence ID" value="NZ_JADBEK010000001.1"/>
</dbReference>
<evidence type="ECO:0000313" key="3">
    <source>
        <dbReference type="Proteomes" id="UP000633509"/>
    </source>
</evidence>